<keyword evidence="13" id="KW-1185">Reference proteome</keyword>
<dbReference type="InterPro" id="IPR006037">
    <property type="entry name" value="RCK_C"/>
</dbReference>
<keyword evidence="6 10" id="KW-0812">Transmembrane</keyword>
<dbReference type="PANTHER" id="PTHR32507:SF7">
    <property type="entry name" value="K(+)_H(+) ANTIPORTER NHAP2"/>
    <property type="match status" value="1"/>
</dbReference>
<dbReference type="Pfam" id="PF02080">
    <property type="entry name" value="TrkA_C"/>
    <property type="match status" value="1"/>
</dbReference>
<evidence type="ECO:0000256" key="4">
    <source>
        <dbReference type="ARBA" id="ARBA00022475"/>
    </source>
</evidence>
<feature type="transmembrane region" description="Helical" evidence="10">
    <location>
        <begin position="6"/>
        <end position="25"/>
    </location>
</feature>
<feature type="transmembrane region" description="Helical" evidence="10">
    <location>
        <begin position="119"/>
        <end position="139"/>
    </location>
</feature>
<dbReference type="InterPro" id="IPR006153">
    <property type="entry name" value="Cation/H_exchanger_TM"/>
</dbReference>
<dbReference type="SUPFAM" id="SSF116726">
    <property type="entry name" value="TrkA C-terminal domain-like"/>
    <property type="match status" value="1"/>
</dbReference>
<keyword evidence="3" id="KW-0050">Antiport</keyword>
<keyword evidence="8" id="KW-0406">Ion transport</keyword>
<feature type="transmembrane region" description="Helical" evidence="10">
    <location>
        <begin position="88"/>
        <end position="113"/>
    </location>
</feature>
<feature type="transmembrane region" description="Helical" evidence="10">
    <location>
        <begin position="190"/>
        <end position="212"/>
    </location>
</feature>
<evidence type="ECO:0000256" key="9">
    <source>
        <dbReference type="ARBA" id="ARBA00023136"/>
    </source>
</evidence>
<dbReference type="NCBIfam" id="NF003716">
    <property type="entry name" value="PRK05326.1-3"/>
    <property type="match status" value="1"/>
</dbReference>
<feature type="transmembrane region" description="Helical" evidence="10">
    <location>
        <begin position="32"/>
        <end position="51"/>
    </location>
</feature>
<keyword evidence="5" id="KW-0633">Potassium transport</keyword>
<keyword evidence="5" id="KW-0630">Potassium</keyword>
<dbReference type="EMBL" id="JBGUBD010000011">
    <property type="protein sequence ID" value="MFA9479738.1"/>
    <property type="molecule type" value="Genomic_DNA"/>
</dbReference>
<evidence type="ECO:0000256" key="10">
    <source>
        <dbReference type="SAM" id="Phobius"/>
    </source>
</evidence>
<dbReference type="Gene3D" id="1.20.1530.20">
    <property type="match status" value="1"/>
</dbReference>
<feature type="domain" description="RCK C-terminal" evidence="11">
    <location>
        <begin position="403"/>
        <end position="484"/>
    </location>
</feature>
<keyword evidence="7 10" id="KW-1133">Transmembrane helix</keyword>
<name>A0ABV4UBH4_9BACT</name>
<dbReference type="InterPro" id="IPR036721">
    <property type="entry name" value="RCK_C_sf"/>
</dbReference>
<comment type="subcellular location">
    <subcellularLocation>
        <location evidence="1">Cell membrane</location>
        <topology evidence="1">Multi-pass membrane protein</topology>
    </subcellularLocation>
</comment>
<dbReference type="Proteomes" id="UP001575105">
    <property type="component" value="Unassembled WGS sequence"/>
</dbReference>
<organism evidence="12 13">
    <name type="scientific">Natronomicrosphaera hydrolytica</name>
    <dbReference type="NCBI Taxonomy" id="3242702"/>
    <lineage>
        <taxon>Bacteria</taxon>
        <taxon>Pseudomonadati</taxon>
        <taxon>Planctomycetota</taxon>
        <taxon>Phycisphaerae</taxon>
        <taxon>Phycisphaerales</taxon>
        <taxon>Phycisphaeraceae</taxon>
        <taxon>Natronomicrosphaera</taxon>
    </lineage>
</organism>
<comment type="caution">
    <text evidence="12">The sequence shown here is derived from an EMBL/GenBank/DDBJ whole genome shotgun (WGS) entry which is preliminary data.</text>
</comment>
<reference evidence="12 13" key="1">
    <citation type="submission" date="2024-08" db="EMBL/GenBank/DDBJ databases">
        <title>Whole-genome sequencing of halo(alkali)philic microorganisms from hypersaline lakes.</title>
        <authorList>
            <person name="Sorokin D.Y."/>
            <person name="Merkel A.Y."/>
            <person name="Messina E."/>
            <person name="Yakimov M."/>
        </authorList>
    </citation>
    <scope>NUCLEOTIDE SEQUENCE [LARGE SCALE GENOMIC DNA]</scope>
    <source>
        <strain evidence="12 13">AB-hyl4</strain>
    </source>
</reference>
<evidence type="ECO:0000259" key="11">
    <source>
        <dbReference type="PROSITE" id="PS51202"/>
    </source>
</evidence>
<evidence type="ECO:0000256" key="8">
    <source>
        <dbReference type="ARBA" id="ARBA00023065"/>
    </source>
</evidence>
<evidence type="ECO:0000256" key="5">
    <source>
        <dbReference type="ARBA" id="ARBA00022538"/>
    </source>
</evidence>
<dbReference type="RefSeq" id="WP_425346661.1">
    <property type="nucleotide sequence ID" value="NZ_JBGUBD010000011.1"/>
</dbReference>
<dbReference type="InterPro" id="IPR038770">
    <property type="entry name" value="Na+/solute_symporter_sf"/>
</dbReference>
<feature type="transmembrane region" description="Helical" evidence="10">
    <location>
        <begin position="362"/>
        <end position="379"/>
    </location>
</feature>
<dbReference type="Pfam" id="PF00999">
    <property type="entry name" value="Na_H_Exchanger"/>
    <property type="match status" value="1"/>
</dbReference>
<evidence type="ECO:0000313" key="13">
    <source>
        <dbReference type="Proteomes" id="UP001575105"/>
    </source>
</evidence>
<evidence type="ECO:0000256" key="6">
    <source>
        <dbReference type="ARBA" id="ARBA00022692"/>
    </source>
</evidence>
<evidence type="ECO:0000313" key="12">
    <source>
        <dbReference type="EMBL" id="MFA9479738.1"/>
    </source>
</evidence>
<protein>
    <submittedName>
        <fullName evidence="12">Potassium/proton antiporter</fullName>
    </submittedName>
</protein>
<feature type="transmembrane region" description="Helical" evidence="10">
    <location>
        <begin position="334"/>
        <end position="356"/>
    </location>
</feature>
<dbReference type="PANTHER" id="PTHR32507">
    <property type="entry name" value="NA(+)/H(+) ANTIPORTER 1"/>
    <property type="match status" value="1"/>
</dbReference>
<proteinExistence type="predicted"/>
<accession>A0ABV4UBH4</accession>
<keyword evidence="2" id="KW-0813">Transport</keyword>
<feature type="transmembrane region" description="Helical" evidence="10">
    <location>
        <begin position="160"/>
        <end position="178"/>
    </location>
</feature>
<sequence>MPDIPLLLLIAGFLILLSILTSKVSERFGVPALLLFLGVGMLAGSDGIGGIHFDNALVANFVGTIALAYILFSGGLDTSWQNIRPVLWRGLTLSTLGVLITALLLGLFVWLVLDFSFTASLLLAAIVSSTDAAAVFSVLRSRAVSLKGKLRPLLELESGSNDPMAIFLTIGLIQLLTVPDASWLALLPSFLLQMSLGTAIGLGTGSLASLVLNRIRLDYEGLYPVLSMSIVVMVFGLAETVGGNGFLAVYLCGIVLGNHDFIHKRSLMRFHDGLGWLMQISMFLVLGLLVFPSQLPTVIGSGLLVSVFLMFVARPIAVYIGLWRSQFDLRERTLVAWTGLRGAVPIVLATFPLLAGYPQSELIFNIVFFVVLTSVLLQGKTLMPLARWLGVDEPLASRPRYPLEFERTENMHGETREFEIQPDAAVVGKCIEDLELPSDVLILLIHRGERFVVPRGQTRIEPHDALLVLAEPNLLHVARRVLEVKASATKPAVDAGVCSEKTGHSDNTG</sequence>
<feature type="transmembrane region" description="Helical" evidence="10">
    <location>
        <begin position="298"/>
        <end position="322"/>
    </location>
</feature>
<keyword evidence="9 10" id="KW-0472">Membrane</keyword>
<keyword evidence="4" id="KW-1003">Cell membrane</keyword>
<gene>
    <name evidence="12" type="ORF">ACERK3_15735</name>
</gene>
<feature type="transmembrane region" description="Helical" evidence="10">
    <location>
        <begin position="57"/>
        <end position="76"/>
    </location>
</feature>
<dbReference type="Gene3D" id="3.30.70.1450">
    <property type="entry name" value="Regulator of K+ conductance, C-terminal domain"/>
    <property type="match status" value="1"/>
</dbReference>
<dbReference type="NCBIfam" id="NF003715">
    <property type="entry name" value="PRK05326.1-2"/>
    <property type="match status" value="1"/>
</dbReference>
<feature type="transmembrane region" description="Helical" evidence="10">
    <location>
        <begin position="221"/>
        <end position="238"/>
    </location>
</feature>
<evidence type="ECO:0000256" key="1">
    <source>
        <dbReference type="ARBA" id="ARBA00004651"/>
    </source>
</evidence>
<evidence type="ECO:0000256" key="7">
    <source>
        <dbReference type="ARBA" id="ARBA00022989"/>
    </source>
</evidence>
<evidence type="ECO:0000256" key="2">
    <source>
        <dbReference type="ARBA" id="ARBA00022448"/>
    </source>
</evidence>
<evidence type="ECO:0000256" key="3">
    <source>
        <dbReference type="ARBA" id="ARBA00022449"/>
    </source>
</evidence>
<dbReference type="PROSITE" id="PS51202">
    <property type="entry name" value="RCK_C"/>
    <property type="match status" value="1"/>
</dbReference>
<feature type="transmembrane region" description="Helical" evidence="10">
    <location>
        <begin position="274"/>
        <end position="292"/>
    </location>
</feature>